<gene>
    <name evidence="11" type="ORF">AC626_03485</name>
</gene>
<dbReference type="PROSITE" id="PS51273">
    <property type="entry name" value="GATASE_TYPE_1"/>
    <property type="match status" value="1"/>
</dbReference>
<dbReference type="EMBL" id="LFZX01000014">
    <property type="protein sequence ID" value="KNC68676.1"/>
    <property type="molecule type" value="Genomic_DNA"/>
</dbReference>
<dbReference type="GO" id="GO:0004359">
    <property type="term" value="F:glutaminase activity"/>
    <property type="evidence" value="ECO:0007669"/>
    <property type="project" value="UniProtKB-EC"/>
</dbReference>
<comment type="catalytic activity">
    <reaction evidence="9">
        <text>L-glutamine + H2O = L-glutamate + NH4(+)</text>
        <dbReference type="Rhea" id="RHEA:15889"/>
        <dbReference type="ChEBI" id="CHEBI:15377"/>
        <dbReference type="ChEBI" id="CHEBI:28938"/>
        <dbReference type="ChEBI" id="CHEBI:29985"/>
        <dbReference type="ChEBI" id="CHEBI:58359"/>
        <dbReference type="EC" id="3.5.1.2"/>
    </reaction>
</comment>
<keyword evidence="7" id="KW-0456">Lyase</keyword>
<evidence type="ECO:0000256" key="4">
    <source>
        <dbReference type="ARBA" id="ARBA00022801"/>
    </source>
</evidence>
<evidence type="ECO:0000256" key="7">
    <source>
        <dbReference type="ARBA" id="ARBA00023239"/>
    </source>
</evidence>
<dbReference type="PANTHER" id="PTHR42701:SF1">
    <property type="entry name" value="IMIDAZOLE GLYCEROL PHOSPHATE SYNTHASE SUBUNIT HISH"/>
    <property type="match status" value="1"/>
</dbReference>
<feature type="domain" description="Glutamine amidotransferase" evidence="10">
    <location>
        <begin position="5"/>
        <end position="85"/>
    </location>
</feature>
<dbReference type="InterPro" id="IPR029062">
    <property type="entry name" value="Class_I_gatase-like"/>
</dbReference>
<sequence length="89" mass="9785">MIAIINTGCANINSVRFAFERLGVNPEVIRDPAQLGQFDRAILPGVGHASVAMKRLRDQGWDQAIADYQKPLMGICLGMQLLCEQTEKA</sequence>
<evidence type="ECO:0000259" key="10">
    <source>
        <dbReference type="Pfam" id="PF00117"/>
    </source>
</evidence>
<keyword evidence="4" id="KW-0378">Hydrolase</keyword>
<evidence type="ECO:0000313" key="11">
    <source>
        <dbReference type="EMBL" id="KNC68676.1"/>
    </source>
</evidence>
<feature type="non-terminal residue" evidence="11">
    <location>
        <position position="89"/>
    </location>
</feature>
<dbReference type="AlphaFoldDB" id="A0A0L0EW49"/>
<evidence type="ECO:0000256" key="3">
    <source>
        <dbReference type="ARBA" id="ARBA00022605"/>
    </source>
</evidence>
<dbReference type="Proteomes" id="UP000036850">
    <property type="component" value="Unassembled WGS sequence"/>
</dbReference>
<evidence type="ECO:0000256" key="8">
    <source>
        <dbReference type="ARBA" id="ARBA00047838"/>
    </source>
</evidence>
<dbReference type="Gene3D" id="3.40.50.880">
    <property type="match status" value="1"/>
</dbReference>
<accession>A0A0L0EW49</accession>
<proteinExistence type="predicted"/>
<keyword evidence="3" id="KW-0028">Amino-acid biosynthesis</keyword>
<keyword evidence="5" id="KW-0315">Glutamine amidotransferase</keyword>
<dbReference type="InterPro" id="IPR017926">
    <property type="entry name" value="GATASE"/>
</dbReference>
<comment type="catalytic activity">
    <reaction evidence="8">
        <text>5-[(5-phospho-1-deoxy-D-ribulos-1-ylimino)methylamino]-1-(5-phospho-beta-D-ribosyl)imidazole-4-carboxamide + L-glutamine = D-erythro-1-(imidazol-4-yl)glycerol 3-phosphate + 5-amino-1-(5-phospho-beta-D-ribosyl)imidazole-4-carboxamide + L-glutamate + H(+)</text>
        <dbReference type="Rhea" id="RHEA:24793"/>
        <dbReference type="ChEBI" id="CHEBI:15378"/>
        <dbReference type="ChEBI" id="CHEBI:29985"/>
        <dbReference type="ChEBI" id="CHEBI:58278"/>
        <dbReference type="ChEBI" id="CHEBI:58359"/>
        <dbReference type="ChEBI" id="CHEBI:58475"/>
        <dbReference type="ChEBI" id="CHEBI:58525"/>
        <dbReference type="EC" id="4.3.2.10"/>
    </reaction>
</comment>
<comment type="caution">
    <text evidence="11">The sequence shown here is derived from an EMBL/GenBank/DDBJ whole genome shotgun (WGS) entry which is preliminary data.</text>
</comment>
<evidence type="ECO:0000313" key="12">
    <source>
        <dbReference type="Proteomes" id="UP000036850"/>
    </source>
</evidence>
<reference evidence="12" key="1">
    <citation type="submission" date="2015-07" db="EMBL/GenBank/DDBJ databases">
        <title>Draft genome sequence of a Pseudoalteromonas rubra strain, OCN096, isolated from Kaneohe Bay, Oahu, Hawaii.</title>
        <authorList>
            <person name="Beurmann S."/>
            <person name="Ushijima B."/>
            <person name="Belcaid M."/>
            <person name="Callahan S.M."/>
            <person name="Aeby G.S."/>
        </authorList>
    </citation>
    <scope>NUCLEOTIDE SEQUENCE [LARGE SCALE GENOMIC DNA]</scope>
    <source>
        <strain evidence="12">OCN096</strain>
    </source>
</reference>
<name>A0A0L0EW49_9GAMM</name>
<dbReference type="GO" id="GO:0000105">
    <property type="term" value="P:L-histidine biosynthetic process"/>
    <property type="evidence" value="ECO:0007669"/>
    <property type="project" value="UniProtKB-KW"/>
</dbReference>
<dbReference type="PANTHER" id="PTHR42701">
    <property type="entry name" value="IMIDAZOLE GLYCEROL PHOSPHATE SYNTHASE SUBUNIT HISH"/>
    <property type="match status" value="1"/>
</dbReference>
<dbReference type="PROSITE" id="PS51274">
    <property type="entry name" value="GATASE_COBBQ"/>
    <property type="match status" value="1"/>
</dbReference>
<dbReference type="GO" id="GO:0016829">
    <property type="term" value="F:lyase activity"/>
    <property type="evidence" value="ECO:0007669"/>
    <property type="project" value="UniProtKB-KW"/>
</dbReference>
<evidence type="ECO:0000256" key="2">
    <source>
        <dbReference type="ARBA" id="ARBA00011152"/>
    </source>
</evidence>
<dbReference type="Pfam" id="PF00117">
    <property type="entry name" value="GATase"/>
    <property type="match status" value="1"/>
</dbReference>
<evidence type="ECO:0000256" key="9">
    <source>
        <dbReference type="ARBA" id="ARBA00049534"/>
    </source>
</evidence>
<dbReference type="InterPro" id="IPR010139">
    <property type="entry name" value="Imidazole-glycPsynth_HisH"/>
</dbReference>
<evidence type="ECO:0000256" key="5">
    <source>
        <dbReference type="ARBA" id="ARBA00022962"/>
    </source>
</evidence>
<protein>
    <submittedName>
        <fullName evidence="11">Imidazole glycerol phosphate synthase</fullName>
    </submittedName>
</protein>
<dbReference type="SUPFAM" id="SSF52317">
    <property type="entry name" value="Class I glutamine amidotransferase-like"/>
    <property type="match status" value="1"/>
</dbReference>
<dbReference type="GO" id="GO:0000107">
    <property type="term" value="F:imidazoleglycerol-phosphate synthase activity"/>
    <property type="evidence" value="ECO:0007669"/>
    <property type="project" value="TreeGrafter"/>
</dbReference>
<keyword evidence="6" id="KW-0368">Histidine biosynthesis</keyword>
<comment type="pathway">
    <text evidence="1">Amino-acid biosynthesis; L-histidine biosynthesis; L-histidine from 5-phospho-alpha-D-ribose 1-diphosphate: step 5/9.</text>
</comment>
<organism evidence="11 12">
    <name type="scientific">Pseudoalteromonas rubra</name>
    <dbReference type="NCBI Taxonomy" id="43658"/>
    <lineage>
        <taxon>Bacteria</taxon>
        <taxon>Pseudomonadati</taxon>
        <taxon>Pseudomonadota</taxon>
        <taxon>Gammaproteobacteria</taxon>
        <taxon>Alteromonadales</taxon>
        <taxon>Pseudoalteromonadaceae</taxon>
        <taxon>Pseudoalteromonas</taxon>
    </lineage>
</organism>
<comment type="subunit">
    <text evidence="2">Heterodimer of HisH and HisF.</text>
</comment>
<evidence type="ECO:0000256" key="6">
    <source>
        <dbReference type="ARBA" id="ARBA00023102"/>
    </source>
</evidence>
<evidence type="ECO:0000256" key="1">
    <source>
        <dbReference type="ARBA" id="ARBA00005091"/>
    </source>
</evidence>